<dbReference type="InterPro" id="IPR050397">
    <property type="entry name" value="Env_Response_Regulators"/>
</dbReference>
<dbReference type="PROSITE" id="PS51063">
    <property type="entry name" value="HTH_CRP_2"/>
    <property type="match status" value="1"/>
</dbReference>
<keyword evidence="3" id="KW-0804">Transcription</keyword>
<evidence type="ECO:0000313" key="8">
    <source>
        <dbReference type="Proteomes" id="UP000285523"/>
    </source>
</evidence>
<dbReference type="SMART" id="SM00419">
    <property type="entry name" value="HTH_CRP"/>
    <property type="match status" value="1"/>
</dbReference>
<accession>A0A418VDE6</accession>
<dbReference type="OrthoDB" id="7584044at2"/>
<sequence length="324" mass="35391">MNDHAGEPRRAARGERQMGHHRDGAAKSSAPQHSSAGFRSTGAFGAPVHATQDHRGPPPHRFAPFMAKVATRLGLAGTDQAELLAIARAPRQFAKGEFITHEGSMTTALVFLCSGTAYAARTLEDGSQQIVAVFLPGDLLNPGDLVLRSARASIYVSASAVVLEVPHAELLPLLATRPAIIRALWCETALHAAIQREWLIWLGRRSAQARLAHFLCEVSYRMQHWSGSSQETVAFPFTQRELADALGLSYVHVNRVLQHLRSTKLIELVQGRLTIRSREFYAIAEFDPGYLQTATLADPLPGMSSRFAGSDIRTPHGPEADLRN</sequence>
<evidence type="ECO:0000256" key="1">
    <source>
        <dbReference type="ARBA" id="ARBA00023015"/>
    </source>
</evidence>
<dbReference type="CDD" id="cd00038">
    <property type="entry name" value="CAP_ED"/>
    <property type="match status" value="1"/>
</dbReference>
<gene>
    <name evidence="7" type="ORF">D4Q52_14220</name>
</gene>
<protein>
    <submittedName>
        <fullName evidence="7">Crp/Fnr family transcriptional regulator</fullName>
    </submittedName>
</protein>
<feature type="domain" description="Cyclic nucleotide-binding" evidence="5">
    <location>
        <begin position="90"/>
        <end position="163"/>
    </location>
</feature>
<dbReference type="SUPFAM" id="SSF51206">
    <property type="entry name" value="cAMP-binding domain-like"/>
    <property type="match status" value="1"/>
</dbReference>
<evidence type="ECO:0000313" key="7">
    <source>
        <dbReference type="EMBL" id="RJF74010.1"/>
    </source>
</evidence>
<evidence type="ECO:0000256" key="4">
    <source>
        <dbReference type="SAM" id="MobiDB-lite"/>
    </source>
</evidence>
<keyword evidence="1" id="KW-0805">Transcription regulation</keyword>
<dbReference type="GO" id="GO:0003677">
    <property type="term" value="F:DNA binding"/>
    <property type="evidence" value="ECO:0007669"/>
    <property type="project" value="UniProtKB-KW"/>
</dbReference>
<dbReference type="InterPro" id="IPR036388">
    <property type="entry name" value="WH-like_DNA-bd_sf"/>
</dbReference>
<keyword evidence="2" id="KW-0238">DNA-binding</keyword>
<evidence type="ECO:0000259" key="6">
    <source>
        <dbReference type="PROSITE" id="PS51063"/>
    </source>
</evidence>
<dbReference type="InterPro" id="IPR000595">
    <property type="entry name" value="cNMP-bd_dom"/>
</dbReference>
<evidence type="ECO:0000259" key="5">
    <source>
        <dbReference type="PROSITE" id="PS50042"/>
    </source>
</evidence>
<dbReference type="Pfam" id="PF13545">
    <property type="entry name" value="HTH_Crp_2"/>
    <property type="match status" value="1"/>
</dbReference>
<organism evidence="7 8">
    <name type="scientific">Rhodopseudomonas palustris</name>
    <dbReference type="NCBI Taxonomy" id="1076"/>
    <lineage>
        <taxon>Bacteria</taxon>
        <taxon>Pseudomonadati</taxon>
        <taxon>Pseudomonadota</taxon>
        <taxon>Alphaproteobacteria</taxon>
        <taxon>Hyphomicrobiales</taxon>
        <taxon>Nitrobacteraceae</taxon>
        <taxon>Rhodopseudomonas</taxon>
    </lineage>
</organism>
<comment type="caution">
    <text evidence="7">The sequence shown here is derived from an EMBL/GenBank/DDBJ whole genome shotgun (WGS) entry which is preliminary data.</text>
</comment>
<feature type="region of interest" description="Disordered" evidence="4">
    <location>
        <begin position="1"/>
        <end position="62"/>
    </location>
</feature>
<evidence type="ECO:0000256" key="3">
    <source>
        <dbReference type="ARBA" id="ARBA00023163"/>
    </source>
</evidence>
<feature type="domain" description="HTH crp-type" evidence="6">
    <location>
        <begin position="205"/>
        <end position="279"/>
    </location>
</feature>
<proteinExistence type="predicted"/>
<dbReference type="Pfam" id="PF00027">
    <property type="entry name" value="cNMP_binding"/>
    <property type="match status" value="1"/>
</dbReference>
<dbReference type="InterPro" id="IPR036390">
    <property type="entry name" value="WH_DNA-bd_sf"/>
</dbReference>
<dbReference type="InterPro" id="IPR014710">
    <property type="entry name" value="RmlC-like_jellyroll"/>
</dbReference>
<dbReference type="EMBL" id="QYYD01000013">
    <property type="protein sequence ID" value="RJF74010.1"/>
    <property type="molecule type" value="Genomic_DNA"/>
</dbReference>
<dbReference type="InterPro" id="IPR018490">
    <property type="entry name" value="cNMP-bd_dom_sf"/>
</dbReference>
<dbReference type="PANTHER" id="PTHR24567">
    <property type="entry name" value="CRP FAMILY TRANSCRIPTIONAL REGULATORY PROTEIN"/>
    <property type="match status" value="1"/>
</dbReference>
<dbReference type="Gene3D" id="1.10.10.10">
    <property type="entry name" value="Winged helix-like DNA-binding domain superfamily/Winged helix DNA-binding domain"/>
    <property type="match status" value="1"/>
</dbReference>
<feature type="compositionally biased region" description="Polar residues" evidence="4">
    <location>
        <begin position="29"/>
        <end position="38"/>
    </location>
</feature>
<dbReference type="GO" id="GO:0003700">
    <property type="term" value="F:DNA-binding transcription factor activity"/>
    <property type="evidence" value="ECO:0007669"/>
    <property type="project" value="TreeGrafter"/>
</dbReference>
<dbReference type="AlphaFoldDB" id="A0A418VDE6"/>
<dbReference type="InterPro" id="IPR012318">
    <property type="entry name" value="HTH_CRP"/>
</dbReference>
<dbReference type="GO" id="GO:0005829">
    <property type="term" value="C:cytosol"/>
    <property type="evidence" value="ECO:0007669"/>
    <property type="project" value="TreeGrafter"/>
</dbReference>
<dbReference type="Proteomes" id="UP000285523">
    <property type="component" value="Unassembled WGS sequence"/>
</dbReference>
<feature type="compositionally biased region" description="Basic and acidic residues" evidence="4">
    <location>
        <begin position="1"/>
        <end position="25"/>
    </location>
</feature>
<name>A0A418VDE6_RHOPL</name>
<reference evidence="7 8" key="1">
    <citation type="submission" date="2018-09" db="EMBL/GenBank/DDBJ databases">
        <title>Draft genome sequence of Rhodopseudomonas palustris 2.1.18.</title>
        <authorList>
            <person name="Robertson S.L."/>
            <person name="Meyer T.E."/>
            <person name="Kyndt J.A."/>
        </authorList>
    </citation>
    <scope>NUCLEOTIDE SEQUENCE [LARGE SCALE GENOMIC DNA]</scope>
    <source>
        <strain evidence="7 8">2.1.18</strain>
    </source>
</reference>
<dbReference type="SUPFAM" id="SSF46785">
    <property type="entry name" value="Winged helix' DNA-binding domain"/>
    <property type="match status" value="1"/>
</dbReference>
<dbReference type="PANTHER" id="PTHR24567:SF68">
    <property type="entry name" value="DNA-BINDING TRANSCRIPTIONAL DUAL REGULATOR CRP"/>
    <property type="match status" value="1"/>
</dbReference>
<dbReference type="Gene3D" id="2.60.120.10">
    <property type="entry name" value="Jelly Rolls"/>
    <property type="match status" value="1"/>
</dbReference>
<dbReference type="PROSITE" id="PS50042">
    <property type="entry name" value="CNMP_BINDING_3"/>
    <property type="match status" value="1"/>
</dbReference>
<evidence type="ECO:0000256" key="2">
    <source>
        <dbReference type="ARBA" id="ARBA00023125"/>
    </source>
</evidence>